<evidence type="ECO:0000256" key="7">
    <source>
        <dbReference type="SAM" id="MobiDB-lite"/>
    </source>
</evidence>
<evidence type="ECO:0000259" key="8">
    <source>
        <dbReference type="SMART" id="SM00650"/>
    </source>
</evidence>
<feature type="domain" description="Ribosomal RNA adenine methylase transferase N-terminal" evidence="8">
    <location>
        <begin position="78"/>
        <end position="337"/>
    </location>
</feature>
<organism evidence="9 10">
    <name type="scientific">Tribonema minus</name>
    <dbReference type="NCBI Taxonomy" id="303371"/>
    <lineage>
        <taxon>Eukaryota</taxon>
        <taxon>Sar</taxon>
        <taxon>Stramenopiles</taxon>
        <taxon>Ochrophyta</taxon>
        <taxon>PX clade</taxon>
        <taxon>Xanthophyceae</taxon>
        <taxon>Tribonematales</taxon>
        <taxon>Tribonemataceae</taxon>
        <taxon>Tribonema</taxon>
    </lineage>
</organism>
<dbReference type="InterPro" id="IPR001737">
    <property type="entry name" value="KsgA/Erm"/>
</dbReference>
<protein>
    <recommendedName>
        <fullName evidence="6">rRNA adenine N(6)-methyltransferase</fullName>
        <ecNumber evidence="6">2.1.1.-</ecNumber>
    </recommendedName>
</protein>
<dbReference type="OrthoDB" id="74991at2759"/>
<dbReference type="PANTHER" id="PTHR11727:SF7">
    <property type="entry name" value="DIMETHYLADENOSINE TRANSFERASE-RELATED"/>
    <property type="match status" value="1"/>
</dbReference>
<proteinExistence type="inferred from homology"/>
<keyword evidence="6" id="KW-0698">rRNA processing</keyword>
<evidence type="ECO:0000256" key="3">
    <source>
        <dbReference type="ARBA" id="ARBA00022691"/>
    </source>
</evidence>
<dbReference type="Proteomes" id="UP000664859">
    <property type="component" value="Unassembled WGS sequence"/>
</dbReference>
<dbReference type="GO" id="GO:0000179">
    <property type="term" value="F:rRNA (adenine-N6,N6-)-dimethyltransferase activity"/>
    <property type="evidence" value="ECO:0007669"/>
    <property type="project" value="UniProtKB-UniRule"/>
</dbReference>
<comment type="similarity">
    <text evidence="5 6">Belongs to the class I-like SAM-binding methyltransferase superfamily. rRNA adenine N(6)-methyltransferase family.</text>
</comment>
<dbReference type="PANTHER" id="PTHR11727">
    <property type="entry name" value="DIMETHYLADENOSINE TRANSFERASE"/>
    <property type="match status" value="1"/>
</dbReference>
<feature type="region of interest" description="Disordered" evidence="7">
    <location>
        <begin position="1"/>
        <end position="21"/>
    </location>
</feature>
<keyword evidence="1 5" id="KW-0489">Methyltransferase</keyword>
<keyword evidence="10" id="KW-1185">Reference proteome</keyword>
<dbReference type="Gene3D" id="3.40.50.150">
    <property type="entry name" value="Vaccinia Virus protein VP39"/>
    <property type="match status" value="2"/>
</dbReference>
<feature type="binding site" evidence="5">
    <location>
        <position position="123"/>
    </location>
    <ligand>
        <name>S-adenosyl-L-methionine</name>
        <dbReference type="ChEBI" id="CHEBI:59789"/>
    </ligand>
</feature>
<feature type="binding site" evidence="5">
    <location>
        <position position="98"/>
    </location>
    <ligand>
        <name>S-adenosyl-L-methionine</name>
        <dbReference type="ChEBI" id="CHEBI:59789"/>
    </ligand>
</feature>
<keyword evidence="3 5" id="KW-0949">S-adenosyl-L-methionine</keyword>
<reference evidence="9" key="1">
    <citation type="submission" date="2021-02" db="EMBL/GenBank/DDBJ databases">
        <title>First Annotated Genome of the Yellow-green Alga Tribonema minus.</title>
        <authorList>
            <person name="Mahan K.M."/>
        </authorList>
    </citation>
    <scope>NUCLEOTIDE SEQUENCE</scope>
    <source>
        <strain evidence="9">UTEX B ZZ1240</strain>
    </source>
</reference>
<evidence type="ECO:0000256" key="5">
    <source>
        <dbReference type="PROSITE-ProRule" id="PRU01026"/>
    </source>
</evidence>
<evidence type="ECO:0000256" key="6">
    <source>
        <dbReference type="RuleBase" id="RU362106"/>
    </source>
</evidence>
<keyword evidence="4 5" id="KW-0694">RNA-binding</keyword>
<sequence length="438" mass="48174">MRKKRRRSLSDKPPPGVEGEDFVLIPWTPEQLKSIRAKAKAEADASVSPAVAWQRASKGRNVKLKQSLSQHLLTDQGLLGYVVRQAAVAEGDHVLEIGAGTGNLTQAILDAHKGDISHLTLVELDRDMARKLADRIDAQGYEFTVMEGNDRTPAQSIRFTRAMKASAAVPGGDGARRDVGVDIERCDVLSARLPPFDVLLSNAPYAISRKLLERLVELALAPGYRVAVLMLQEEFVDKLLERLVELALAPGYRAAVLMLQEEFVDKEGFVDKAAARPGHPLYGAPSAAARPGHPLYGAPSVLAQTFLRVEPLRLIGPQNFLPPPKVSSRVVRFTPLGDSAAEARHVFQQTSSSELLVTYRRFLEACFRSRNRKLRGILRDGVTAVPSAPHQPSDEFIRVKVDELISSQGLLEKRPNSTGVREFCTLFVRLHEAGLQLK</sequence>
<evidence type="ECO:0000256" key="4">
    <source>
        <dbReference type="ARBA" id="ARBA00022884"/>
    </source>
</evidence>
<feature type="binding site" evidence="5">
    <location>
        <position position="187"/>
    </location>
    <ligand>
        <name>S-adenosyl-L-methionine</name>
        <dbReference type="ChEBI" id="CHEBI:59789"/>
    </ligand>
</feature>
<dbReference type="SMART" id="SM00650">
    <property type="entry name" value="rADc"/>
    <property type="match status" value="1"/>
</dbReference>
<dbReference type="EC" id="2.1.1.-" evidence="6"/>
<keyword evidence="2 5" id="KW-0808">Transferase</keyword>
<name>A0A835YV25_9STRA</name>
<dbReference type="InterPro" id="IPR029063">
    <property type="entry name" value="SAM-dependent_MTases_sf"/>
</dbReference>
<accession>A0A835YV25</accession>
<dbReference type="SUPFAM" id="SSF53335">
    <property type="entry name" value="S-adenosyl-L-methionine-dependent methyltransferases"/>
    <property type="match status" value="1"/>
</dbReference>
<comment type="caution">
    <text evidence="9">The sequence shown here is derived from an EMBL/GenBank/DDBJ whole genome shotgun (WGS) entry which is preliminary data.</text>
</comment>
<dbReference type="AlphaFoldDB" id="A0A835YV25"/>
<feature type="binding site" evidence="5">
    <location>
        <position position="202"/>
    </location>
    <ligand>
        <name>S-adenosyl-L-methionine</name>
        <dbReference type="ChEBI" id="CHEBI:59789"/>
    </ligand>
</feature>
<dbReference type="PROSITE" id="PS51689">
    <property type="entry name" value="SAM_RNA_A_N6_MT"/>
    <property type="match status" value="1"/>
</dbReference>
<feature type="binding site" evidence="5">
    <location>
        <position position="73"/>
    </location>
    <ligand>
        <name>S-adenosyl-L-methionine</name>
        <dbReference type="ChEBI" id="CHEBI:59789"/>
    </ligand>
</feature>
<gene>
    <name evidence="9" type="ORF">JKP88DRAFT_350819</name>
</gene>
<dbReference type="InterPro" id="IPR020598">
    <property type="entry name" value="rRNA_Ade_methylase_Trfase_N"/>
</dbReference>
<evidence type="ECO:0000256" key="1">
    <source>
        <dbReference type="ARBA" id="ARBA00022603"/>
    </source>
</evidence>
<dbReference type="EMBL" id="JAFCMP010000529">
    <property type="protein sequence ID" value="KAG5177108.1"/>
    <property type="molecule type" value="Genomic_DNA"/>
</dbReference>
<dbReference type="Pfam" id="PF00398">
    <property type="entry name" value="RrnaAD"/>
    <property type="match status" value="2"/>
</dbReference>
<dbReference type="CDD" id="cd02440">
    <property type="entry name" value="AdoMet_MTases"/>
    <property type="match status" value="1"/>
</dbReference>
<evidence type="ECO:0000256" key="2">
    <source>
        <dbReference type="ARBA" id="ARBA00022679"/>
    </source>
</evidence>
<evidence type="ECO:0000313" key="10">
    <source>
        <dbReference type="Proteomes" id="UP000664859"/>
    </source>
</evidence>
<dbReference type="GO" id="GO:0003723">
    <property type="term" value="F:RNA binding"/>
    <property type="evidence" value="ECO:0007669"/>
    <property type="project" value="UniProtKB-UniRule"/>
</dbReference>
<feature type="binding site" evidence="5">
    <location>
        <position position="71"/>
    </location>
    <ligand>
        <name>S-adenosyl-L-methionine</name>
        <dbReference type="ChEBI" id="CHEBI:59789"/>
    </ligand>
</feature>
<evidence type="ECO:0000313" key="9">
    <source>
        <dbReference type="EMBL" id="KAG5177108.1"/>
    </source>
</evidence>